<protein>
    <submittedName>
        <fullName evidence="1">Uncharacterized protein</fullName>
    </submittedName>
</protein>
<sequence>MEMPRLQISTTDARVGIQTRNAQLSYKQQNADVLIRQPKADVSIRQPEGELSIDQSKARSNLHLNSSAERSRITAQVGEQKATEGIARRAREGDELMRIENGGNPIASQAARNYGFEVDYQMGNTPVHELVNIDYTAREAEIDIQKKEPQINVTPRYPQYSYQPGKVNISLLQEPSITIDWKV</sequence>
<keyword evidence="2" id="KW-1185">Reference proteome</keyword>
<dbReference type="AlphaFoldDB" id="A0A1N7J124"/>
<dbReference type="Pfam" id="PF20074">
    <property type="entry name" value="DUF6470"/>
    <property type="match status" value="1"/>
</dbReference>
<dbReference type="STRING" id="570947.SAMN05421687_103145"/>
<reference evidence="2" key="1">
    <citation type="submission" date="2017-01" db="EMBL/GenBank/DDBJ databases">
        <authorList>
            <person name="Varghese N."/>
            <person name="Submissions S."/>
        </authorList>
    </citation>
    <scope>NUCLEOTIDE SEQUENCE [LARGE SCALE GENOMIC DNA]</scope>
    <source>
        <strain evidence="2">DSM 23127</strain>
    </source>
</reference>
<accession>A0A1N7J124</accession>
<gene>
    <name evidence="1" type="ORF">SAMN05421687_103145</name>
</gene>
<evidence type="ECO:0000313" key="1">
    <source>
        <dbReference type="EMBL" id="SIS42984.1"/>
    </source>
</evidence>
<dbReference type="EMBL" id="FTOC01000003">
    <property type="protein sequence ID" value="SIS42984.1"/>
    <property type="molecule type" value="Genomic_DNA"/>
</dbReference>
<organism evidence="1 2">
    <name type="scientific">Salimicrobium flavidum</name>
    <dbReference type="NCBI Taxonomy" id="570947"/>
    <lineage>
        <taxon>Bacteria</taxon>
        <taxon>Bacillati</taxon>
        <taxon>Bacillota</taxon>
        <taxon>Bacilli</taxon>
        <taxon>Bacillales</taxon>
        <taxon>Bacillaceae</taxon>
        <taxon>Salimicrobium</taxon>
    </lineage>
</organism>
<evidence type="ECO:0000313" key="2">
    <source>
        <dbReference type="Proteomes" id="UP000187608"/>
    </source>
</evidence>
<dbReference type="RefSeq" id="WP_076557674.1">
    <property type="nucleotide sequence ID" value="NZ_FTOC01000003.1"/>
</dbReference>
<proteinExistence type="predicted"/>
<name>A0A1N7J124_9BACI</name>
<dbReference type="OrthoDB" id="2112831at2"/>
<dbReference type="InterPro" id="IPR045527">
    <property type="entry name" value="DUF6470"/>
</dbReference>
<dbReference type="Proteomes" id="UP000187608">
    <property type="component" value="Unassembled WGS sequence"/>
</dbReference>